<protein>
    <recommendedName>
        <fullName evidence="5">Transmembrane protein</fullName>
    </recommendedName>
</protein>
<feature type="compositionally biased region" description="Polar residues" evidence="1">
    <location>
        <begin position="1"/>
        <end position="11"/>
    </location>
</feature>
<feature type="region of interest" description="Disordered" evidence="1">
    <location>
        <begin position="1"/>
        <end position="66"/>
    </location>
</feature>
<feature type="transmembrane region" description="Helical" evidence="2">
    <location>
        <begin position="156"/>
        <end position="175"/>
    </location>
</feature>
<name>A0ABX1C5G7_9ACTN</name>
<comment type="caution">
    <text evidence="3">The sequence shown here is derived from an EMBL/GenBank/DDBJ whole genome shotgun (WGS) entry which is preliminary data.</text>
</comment>
<dbReference type="Proteomes" id="UP000727056">
    <property type="component" value="Unassembled WGS sequence"/>
</dbReference>
<feature type="transmembrane region" description="Helical" evidence="2">
    <location>
        <begin position="112"/>
        <end position="135"/>
    </location>
</feature>
<evidence type="ECO:0008006" key="5">
    <source>
        <dbReference type="Google" id="ProtNLM"/>
    </source>
</evidence>
<evidence type="ECO:0000256" key="1">
    <source>
        <dbReference type="SAM" id="MobiDB-lite"/>
    </source>
</evidence>
<proteinExistence type="predicted"/>
<sequence>MPSSNVLQPWNRTLGGRVAMEAGPRDRDDGSRAQPLRPGALEPLPLPDAVHPSDPGSTRPPGEDEQTELYEELRPQRRLRILQMAPIVALSLLGSLMFAFPLAFAFSDSGAVVAMLGLLIGSSAAGWGVLAAHRVGYSWPGLPSRGSGARPDWRMLALYAVGLVLVGLFAVWRVAGLR</sequence>
<evidence type="ECO:0000313" key="4">
    <source>
        <dbReference type="Proteomes" id="UP000727056"/>
    </source>
</evidence>
<accession>A0ABX1C5G7</accession>
<evidence type="ECO:0000313" key="3">
    <source>
        <dbReference type="EMBL" id="NJQ13436.1"/>
    </source>
</evidence>
<keyword evidence="2" id="KW-0812">Transmembrane</keyword>
<reference evidence="3 4" key="1">
    <citation type="submission" date="2020-03" db="EMBL/GenBank/DDBJ databases">
        <title>Draft genome of Streptomyces sp. ventii, isolated from the Axial Seamount in the Pacific Ocean, and resequencing of the two type strains Streptomyces lonarensis strain NCL 716 and Streptomyces bohaiensis strain 11A07.</title>
        <authorList>
            <person name="Loughran R.M."/>
            <person name="Pfannmuller K.M."/>
            <person name="Wasson B.J."/>
            <person name="Deadmond M.C."/>
            <person name="Paddock B.E."/>
            <person name="Koyack M.J."/>
            <person name="Gallegos D.A."/>
            <person name="Mitchell E.A."/>
            <person name="Ushijima B."/>
            <person name="Saw J.H."/>
            <person name="Mcphail K.L."/>
            <person name="Videau P."/>
        </authorList>
    </citation>
    <scope>NUCLEOTIDE SEQUENCE [LARGE SCALE GENOMIC DNA]</scope>
    <source>
        <strain evidence="3 4">11A07</strain>
    </source>
</reference>
<evidence type="ECO:0000256" key="2">
    <source>
        <dbReference type="SAM" id="Phobius"/>
    </source>
</evidence>
<keyword evidence="4" id="KW-1185">Reference proteome</keyword>
<keyword evidence="2" id="KW-1133">Transmembrane helix</keyword>
<keyword evidence="2" id="KW-0472">Membrane</keyword>
<gene>
    <name evidence="3" type="ORF">HCN52_00325</name>
</gene>
<organism evidence="3 4">
    <name type="scientific">Streptomyces bohaiensis</name>
    <dbReference type="NCBI Taxonomy" id="1431344"/>
    <lineage>
        <taxon>Bacteria</taxon>
        <taxon>Bacillati</taxon>
        <taxon>Actinomycetota</taxon>
        <taxon>Actinomycetes</taxon>
        <taxon>Kitasatosporales</taxon>
        <taxon>Streptomycetaceae</taxon>
        <taxon>Streptomyces</taxon>
    </lineage>
</organism>
<feature type="transmembrane region" description="Helical" evidence="2">
    <location>
        <begin position="84"/>
        <end position="106"/>
    </location>
</feature>
<dbReference type="EMBL" id="JAAVJC010000001">
    <property type="protein sequence ID" value="NJQ13436.1"/>
    <property type="molecule type" value="Genomic_DNA"/>
</dbReference>